<sequence>MGFVEVSVVVDCGNVGGRSMIVLVLDMLVVEADGSSQMVVGCRVGEMGKAWFDDGGLTATMEALGEAE</sequence>
<proteinExistence type="predicted"/>
<reference evidence="1" key="1">
    <citation type="submission" date="2023-10" db="EMBL/GenBank/DDBJ databases">
        <authorList>
            <person name="Domelevo Entfellner J.-B."/>
        </authorList>
    </citation>
    <scope>NUCLEOTIDE SEQUENCE</scope>
</reference>
<evidence type="ECO:0000313" key="2">
    <source>
        <dbReference type="Proteomes" id="UP001189624"/>
    </source>
</evidence>
<organism evidence="1 2">
    <name type="scientific">Sphenostylis stenocarpa</name>
    <dbReference type="NCBI Taxonomy" id="92480"/>
    <lineage>
        <taxon>Eukaryota</taxon>
        <taxon>Viridiplantae</taxon>
        <taxon>Streptophyta</taxon>
        <taxon>Embryophyta</taxon>
        <taxon>Tracheophyta</taxon>
        <taxon>Spermatophyta</taxon>
        <taxon>Magnoliopsida</taxon>
        <taxon>eudicotyledons</taxon>
        <taxon>Gunneridae</taxon>
        <taxon>Pentapetalae</taxon>
        <taxon>rosids</taxon>
        <taxon>fabids</taxon>
        <taxon>Fabales</taxon>
        <taxon>Fabaceae</taxon>
        <taxon>Papilionoideae</taxon>
        <taxon>50 kb inversion clade</taxon>
        <taxon>NPAAA clade</taxon>
        <taxon>indigoferoid/millettioid clade</taxon>
        <taxon>Phaseoleae</taxon>
        <taxon>Sphenostylis</taxon>
    </lineage>
</organism>
<dbReference type="Gramene" id="rna-AYBTSS11_LOCUS12185">
    <property type="protein sequence ID" value="CAJ1944928.1"/>
    <property type="gene ID" value="gene-AYBTSS11_LOCUS12185"/>
</dbReference>
<name>A0AA86SAE2_9FABA</name>
<gene>
    <name evidence="1" type="ORF">AYBTSS11_LOCUS12185</name>
</gene>
<dbReference type="Proteomes" id="UP001189624">
    <property type="component" value="Chromosome 3"/>
</dbReference>
<dbReference type="AlphaFoldDB" id="A0AA86SAE2"/>
<accession>A0AA86SAE2</accession>
<evidence type="ECO:0000313" key="1">
    <source>
        <dbReference type="EMBL" id="CAJ1944928.1"/>
    </source>
</evidence>
<dbReference type="EMBL" id="OY731400">
    <property type="protein sequence ID" value="CAJ1944928.1"/>
    <property type="molecule type" value="Genomic_DNA"/>
</dbReference>
<keyword evidence="2" id="KW-1185">Reference proteome</keyword>
<protein>
    <submittedName>
        <fullName evidence="1">Uncharacterized protein</fullName>
    </submittedName>
</protein>